<accession>A0A919URX6</accession>
<evidence type="ECO:0000313" key="2">
    <source>
        <dbReference type="EMBL" id="GIH28532.1"/>
    </source>
</evidence>
<name>A0A919URX6_9ACTN</name>
<dbReference type="Proteomes" id="UP000640052">
    <property type="component" value="Unassembled WGS sequence"/>
</dbReference>
<comment type="caution">
    <text evidence="2">The sequence shown here is derived from an EMBL/GenBank/DDBJ whole genome shotgun (WGS) entry which is preliminary data.</text>
</comment>
<reference evidence="2" key="1">
    <citation type="submission" date="2021-01" db="EMBL/GenBank/DDBJ databases">
        <title>Whole genome shotgun sequence of Acrocarpospora phusangensis NBRC 108782.</title>
        <authorList>
            <person name="Komaki H."/>
            <person name="Tamura T."/>
        </authorList>
    </citation>
    <scope>NUCLEOTIDE SEQUENCE</scope>
    <source>
        <strain evidence="2">NBRC 108782</strain>
    </source>
</reference>
<evidence type="ECO:0000313" key="3">
    <source>
        <dbReference type="Proteomes" id="UP000640052"/>
    </source>
</evidence>
<sequence length="155" mass="16431">MPSFRRYLHVAAVGILAVGGLNLATGSAAASPAACQNGANGFVSIPYNKTGTPIGSTRVDAGLAVSARWAQIHVANIGGVQHGWAIIQGRTQPGDKVWMDWTRDNEASWIQCGPFTVQSAGSPNTSAAKRTDPSASYKFRACLNVNGQSWCGRWW</sequence>
<proteinExistence type="predicted"/>
<evidence type="ECO:0000256" key="1">
    <source>
        <dbReference type="SAM" id="SignalP"/>
    </source>
</evidence>
<organism evidence="2 3">
    <name type="scientific">Acrocarpospora phusangensis</name>
    <dbReference type="NCBI Taxonomy" id="1070424"/>
    <lineage>
        <taxon>Bacteria</taxon>
        <taxon>Bacillati</taxon>
        <taxon>Actinomycetota</taxon>
        <taxon>Actinomycetes</taxon>
        <taxon>Streptosporangiales</taxon>
        <taxon>Streptosporangiaceae</taxon>
        <taxon>Acrocarpospora</taxon>
    </lineage>
</organism>
<evidence type="ECO:0008006" key="4">
    <source>
        <dbReference type="Google" id="ProtNLM"/>
    </source>
</evidence>
<dbReference type="EMBL" id="BOOA01000084">
    <property type="protein sequence ID" value="GIH28532.1"/>
    <property type="molecule type" value="Genomic_DNA"/>
</dbReference>
<protein>
    <recommendedName>
        <fullName evidence="4">Secreted protein</fullName>
    </recommendedName>
</protein>
<feature type="chain" id="PRO_5038754767" description="Secreted protein" evidence="1">
    <location>
        <begin position="31"/>
        <end position="155"/>
    </location>
</feature>
<dbReference type="RefSeq" id="WP_204045146.1">
    <property type="nucleotide sequence ID" value="NZ_BOOA01000084.1"/>
</dbReference>
<gene>
    <name evidence="2" type="ORF">Aph01nite_68420</name>
</gene>
<dbReference type="AlphaFoldDB" id="A0A919URX6"/>
<keyword evidence="1" id="KW-0732">Signal</keyword>
<feature type="signal peptide" evidence="1">
    <location>
        <begin position="1"/>
        <end position="30"/>
    </location>
</feature>
<keyword evidence="3" id="KW-1185">Reference proteome</keyword>